<dbReference type="PANTHER" id="PTHR43481:SF4">
    <property type="entry name" value="GLYCEROL-1-PHOSPHATE PHOSPHOHYDROLASE 1-RELATED"/>
    <property type="match status" value="1"/>
</dbReference>
<dbReference type="GO" id="GO:0016787">
    <property type="term" value="F:hydrolase activity"/>
    <property type="evidence" value="ECO:0007669"/>
    <property type="project" value="UniProtKB-KW"/>
</dbReference>
<dbReference type="NCBIfam" id="TIGR01549">
    <property type="entry name" value="HAD-SF-IA-v1"/>
    <property type="match status" value="1"/>
</dbReference>
<comment type="caution">
    <text evidence="1">The sequence shown here is derived from an EMBL/GenBank/DDBJ whole genome shotgun (WGS) entry which is preliminary data.</text>
</comment>
<dbReference type="PANTHER" id="PTHR43481">
    <property type="entry name" value="FRUCTOSE-1-PHOSPHATE PHOSPHATASE"/>
    <property type="match status" value="1"/>
</dbReference>
<keyword evidence="1" id="KW-0378">Hydrolase</keyword>
<evidence type="ECO:0000313" key="2">
    <source>
        <dbReference type="Proteomes" id="UP001501218"/>
    </source>
</evidence>
<protein>
    <submittedName>
        <fullName evidence="1">HAD family hydrolase</fullName>
    </submittedName>
</protein>
<dbReference type="InterPro" id="IPR006439">
    <property type="entry name" value="HAD-SF_hydro_IA"/>
</dbReference>
<organism evidence="1 2">
    <name type="scientific">Saccharopolyspora halophila</name>
    <dbReference type="NCBI Taxonomy" id="405551"/>
    <lineage>
        <taxon>Bacteria</taxon>
        <taxon>Bacillati</taxon>
        <taxon>Actinomycetota</taxon>
        <taxon>Actinomycetes</taxon>
        <taxon>Pseudonocardiales</taxon>
        <taxon>Pseudonocardiaceae</taxon>
        <taxon>Saccharopolyspora</taxon>
    </lineage>
</organism>
<dbReference type="Proteomes" id="UP001501218">
    <property type="component" value="Unassembled WGS sequence"/>
</dbReference>
<dbReference type="InterPro" id="IPR036412">
    <property type="entry name" value="HAD-like_sf"/>
</dbReference>
<dbReference type="RefSeq" id="WP_344125721.1">
    <property type="nucleotide sequence ID" value="NZ_BAAARA010000001.1"/>
</dbReference>
<dbReference type="SFLD" id="SFLDG01129">
    <property type="entry name" value="C1.5:_HAD__Beta-PGM__Phosphata"/>
    <property type="match status" value="1"/>
</dbReference>
<dbReference type="Pfam" id="PF00702">
    <property type="entry name" value="Hydrolase"/>
    <property type="match status" value="1"/>
</dbReference>
<gene>
    <name evidence="1" type="ORF">GCM10009854_03560</name>
</gene>
<keyword evidence="2" id="KW-1185">Reference proteome</keyword>
<evidence type="ECO:0000313" key="1">
    <source>
        <dbReference type="EMBL" id="GAA2331680.1"/>
    </source>
</evidence>
<name>A0ABN3FJK7_9PSEU</name>
<dbReference type="NCBIfam" id="TIGR01509">
    <property type="entry name" value="HAD-SF-IA-v3"/>
    <property type="match status" value="1"/>
</dbReference>
<dbReference type="SFLD" id="SFLDS00003">
    <property type="entry name" value="Haloacid_Dehalogenase"/>
    <property type="match status" value="1"/>
</dbReference>
<sequence>MRFQVEAILFDIDGTLVDSTPVVERTWRTWAARHGRDAEEFLRVCHGRRSEDTLALFLPAEQIPAAAAELEQLELADLDVIALPGTRELLPELPEDRWAAVTSGSSALMRARLATAGLPAPRVLIAAEDVSAGKPDPEGYRAAAAALGHDIARCLVIEDAPAGIRAGRAAGAATLAVATSHEAADLTEADAVIPDLTRCTARSTPDGLLVR</sequence>
<dbReference type="Gene3D" id="3.40.50.1000">
    <property type="entry name" value="HAD superfamily/HAD-like"/>
    <property type="match status" value="1"/>
</dbReference>
<proteinExistence type="predicted"/>
<dbReference type="Gene3D" id="1.10.150.240">
    <property type="entry name" value="Putative phosphatase, domain 2"/>
    <property type="match status" value="1"/>
</dbReference>
<dbReference type="InterPro" id="IPR023214">
    <property type="entry name" value="HAD_sf"/>
</dbReference>
<dbReference type="InterPro" id="IPR051806">
    <property type="entry name" value="HAD-like_SPP"/>
</dbReference>
<dbReference type="InterPro" id="IPR023198">
    <property type="entry name" value="PGP-like_dom2"/>
</dbReference>
<accession>A0ABN3FJK7</accession>
<dbReference type="EMBL" id="BAAARA010000001">
    <property type="protein sequence ID" value="GAA2331680.1"/>
    <property type="molecule type" value="Genomic_DNA"/>
</dbReference>
<reference evidence="1 2" key="1">
    <citation type="journal article" date="2019" name="Int. J. Syst. Evol. Microbiol.">
        <title>The Global Catalogue of Microorganisms (GCM) 10K type strain sequencing project: providing services to taxonomists for standard genome sequencing and annotation.</title>
        <authorList>
            <consortium name="The Broad Institute Genomics Platform"/>
            <consortium name="The Broad Institute Genome Sequencing Center for Infectious Disease"/>
            <person name="Wu L."/>
            <person name="Ma J."/>
        </authorList>
    </citation>
    <scope>NUCLEOTIDE SEQUENCE [LARGE SCALE GENOMIC DNA]</scope>
    <source>
        <strain evidence="1 2">JCM 16221</strain>
    </source>
</reference>
<dbReference type="SUPFAM" id="SSF56784">
    <property type="entry name" value="HAD-like"/>
    <property type="match status" value="1"/>
</dbReference>